<dbReference type="OrthoDB" id="2962993at2759"/>
<dbReference type="Pfam" id="PF00501">
    <property type="entry name" value="AMP-binding"/>
    <property type="match status" value="1"/>
</dbReference>
<evidence type="ECO:0000313" key="5">
    <source>
        <dbReference type="Proteomes" id="UP000035682"/>
    </source>
</evidence>
<dbReference type="eggNOG" id="KOG1176">
    <property type="taxonomic scope" value="Eukaryota"/>
</dbReference>
<dbReference type="InterPro" id="IPR025110">
    <property type="entry name" value="AMP-bd_C"/>
</dbReference>
<dbReference type="AlphaFoldDB" id="A0A090LST8"/>
<evidence type="ECO:0000259" key="2">
    <source>
        <dbReference type="Pfam" id="PF00501"/>
    </source>
</evidence>
<protein>
    <submittedName>
        <fullName evidence="4 6">Acyl-CoA synthetase family member 3, mitochondrial</fullName>
    </submittedName>
</protein>
<dbReference type="InterPro" id="IPR020845">
    <property type="entry name" value="AMP-binding_CS"/>
</dbReference>
<sequence length="483" mass="54294">MIFIGKRFNSNFLSAINFTSSKYSNNTFLKLKDGGIKSYEDMNILSGKYANVLNTIYNVKKGDRVLCRVSKSVDSLALYLATLRLGGIYIPVNPMYTLKETKHFVQDSEPKIFVTLDYEKDKTFATFIPHVVDENKLEPVSSDDIACICYTSGTTGLPKGAMITHNGLISSANNLSSSWKFTSHDTLLHMLPFYHIHGLFLSLSCSLISHSSMIWINKFSIDDVIKYLPLSTVMMGVPTFYTRLLKSPKFTSQNHSNIRLFVSGSAPLTPAVWREFKKIVGSEIVERYGMTETMVITSNPYDGIKIPGSVGIPLPDTKIRINNNNVIEVKSNSLFKGYWKNPEKTKKEFTDDGYFITGDMGEIKNNGYLYILGRNKDLIISGGLNVYPKEVEDVIDNISFISESAVIGLPHSDLGECVIGVVAKNDINISDEEGEKLIKLRCHEELAGYKVPKKIIFVKELPRNSMSKIQKNILRDTYKMLQL</sequence>
<dbReference type="GeneID" id="36383042"/>
<gene>
    <name evidence="4 6 7" type="ORF">SRAE_2000528900</name>
</gene>
<evidence type="ECO:0000313" key="7">
    <source>
        <dbReference type="WormBase" id="SRAE_2000528900"/>
    </source>
</evidence>
<dbReference type="RefSeq" id="XP_024509860.1">
    <property type="nucleotide sequence ID" value="XM_024644286.1"/>
</dbReference>
<organism evidence="4">
    <name type="scientific">Strongyloides ratti</name>
    <name type="common">Parasitic roundworm</name>
    <dbReference type="NCBI Taxonomy" id="34506"/>
    <lineage>
        <taxon>Eukaryota</taxon>
        <taxon>Metazoa</taxon>
        <taxon>Ecdysozoa</taxon>
        <taxon>Nematoda</taxon>
        <taxon>Chromadorea</taxon>
        <taxon>Rhabditida</taxon>
        <taxon>Tylenchina</taxon>
        <taxon>Panagrolaimomorpha</taxon>
        <taxon>Strongyloidoidea</taxon>
        <taxon>Strongyloididae</taxon>
        <taxon>Strongyloides</taxon>
    </lineage>
</organism>
<evidence type="ECO:0000313" key="4">
    <source>
        <dbReference type="EMBL" id="CEF70664.1"/>
    </source>
</evidence>
<dbReference type="WBParaSite" id="SRAE_2000528900.1">
    <property type="protein sequence ID" value="SRAE_2000528900.1"/>
    <property type="gene ID" value="WBGene00265549"/>
</dbReference>
<dbReference type="Gene3D" id="3.30.300.30">
    <property type="match status" value="1"/>
</dbReference>
<dbReference type="CDD" id="cd05941">
    <property type="entry name" value="MCS"/>
    <property type="match status" value="1"/>
</dbReference>
<accession>A0A090LST8</accession>
<evidence type="ECO:0000259" key="3">
    <source>
        <dbReference type="Pfam" id="PF13193"/>
    </source>
</evidence>
<dbReference type="Pfam" id="PF13193">
    <property type="entry name" value="AMP-binding_C"/>
    <property type="match status" value="1"/>
</dbReference>
<dbReference type="CTD" id="36383042"/>
<feature type="domain" description="AMP-dependent synthetase/ligase" evidence="2">
    <location>
        <begin position="23"/>
        <end position="339"/>
    </location>
</feature>
<reference evidence="4 5" key="1">
    <citation type="submission" date="2014-09" db="EMBL/GenBank/DDBJ databases">
        <authorList>
            <person name="Martin A.A."/>
        </authorList>
    </citation>
    <scope>NUCLEOTIDE SEQUENCE</scope>
    <source>
        <strain evidence="5">ED321</strain>
        <strain evidence="4">ED321 Heterogonic</strain>
    </source>
</reference>
<dbReference type="Gene3D" id="3.40.50.12780">
    <property type="entry name" value="N-terminal domain of ligase-like"/>
    <property type="match status" value="1"/>
</dbReference>
<dbReference type="InterPro" id="IPR042099">
    <property type="entry name" value="ANL_N_sf"/>
</dbReference>
<dbReference type="EMBL" id="LN609529">
    <property type="protein sequence ID" value="CEF70664.1"/>
    <property type="molecule type" value="Genomic_DNA"/>
</dbReference>
<dbReference type="InterPro" id="IPR045851">
    <property type="entry name" value="AMP-bd_C_sf"/>
</dbReference>
<dbReference type="SUPFAM" id="SSF56801">
    <property type="entry name" value="Acetyl-CoA synthetase-like"/>
    <property type="match status" value="1"/>
</dbReference>
<dbReference type="PANTHER" id="PTHR43201:SF8">
    <property type="entry name" value="ACYL-COA SYNTHETASE FAMILY MEMBER 3"/>
    <property type="match status" value="1"/>
</dbReference>
<dbReference type="GO" id="GO:0006631">
    <property type="term" value="P:fatty acid metabolic process"/>
    <property type="evidence" value="ECO:0007669"/>
    <property type="project" value="TreeGrafter"/>
</dbReference>
<dbReference type="PROSITE" id="PS00455">
    <property type="entry name" value="AMP_BINDING"/>
    <property type="match status" value="1"/>
</dbReference>
<dbReference type="GO" id="GO:0031956">
    <property type="term" value="F:medium-chain fatty acid-CoA ligase activity"/>
    <property type="evidence" value="ECO:0007669"/>
    <property type="project" value="TreeGrafter"/>
</dbReference>
<dbReference type="OMA" id="KGKWFKT"/>
<dbReference type="WormBase" id="SRAE_2000528900">
    <property type="protein sequence ID" value="SRP09847"/>
    <property type="gene ID" value="WBGene00265549"/>
</dbReference>
<dbReference type="InterPro" id="IPR000873">
    <property type="entry name" value="AMP-dep_synth/lig_dom"/>
</dbReference>
<proteinExistence type="inferred from homology"/>
<evidence type="ECO:0000313" key="6">
    <source>
        <dbReference type="WBParaSite" id="SRAE_2000528900.1"/>
    </source>
</evidence>
<feature type="domain" description="AMP-binding enzyme C-terminal" evidence="3">
    <location>
        <begin position="390"/>
        <end position="465"/>
    </location>
</feature>
<keyword evidence="5" id="KW-1185">Reference proteome</keyword>
<reference evidence="6" key="2">
    <citation type="submission" date="2020-12" db="UniProtKB">
        <authorList>
            <consortium name="WormBaseParasite"/>
        </authorList>
    </citation>
    <scope>IDENTIFICATION</scope>
</reference>
<name>A0A090LST8_STRRB</name>
<comment type="similarity">
    <text evidence="1">Belongs to the ATP-dependent AMP-binding enzyme family.</text>
</comment>
<dbReference type="PANTHER" id="PTHR43201">
    <property type="entry name" value="ACYL-COA SYNTHETASE"/>
    <property type="match status" value="1"/>
</dbReference>
<evidence type="ECO:0000256" key="1">
    <source>
        <dbReference type="ARBA" id="ARBA00006432"/>
    </source>
</evidence>
<dbReference type="STRING" id="34506.A0A090LST8"/>
<dbReference type="Proteomes" id="UP000035682">
    <property type="component" value="Unplaced"/>
</dbReference>